<evidence type="ECO:0000256" key="4">
    <source>
        <dbReference type="ARBA" id="ARBA00023002"/>
    </source>
</evidence>
<protein>
    <recommendedName>
        <fullName evidence="6">Prolyl 4-hydroxylase alpha subunit domain-containing protein</fullName>
    </recommendedName>
</protein>
<dbReference type="GO" id="GO:0005783">
    <property type="term" value="C:endoplasmic reticulum"/>
    <property type="evidence" value="ECO:0007669"/>
    <property type="project" value="TreeGrafter"/>
</dbReference>
<evidence type="ECO:0000313" key="7">
    <source>
        <dbReference type="EMBL" id="EMD84930.1"/>
    </source>
</evidence>
<keyword evidence="4" id="KW-0560">Oxidoreductase</keyword>
<evidence type="ECO:0000256" key="1">
    <source>
        <dbReference type="ARBA" id="ARBA00001961"/>
    </source>
</evidence>
<feature type="domain" description="Prolyl 4-hydroxylase alpha subunit" evidence="6">
    <location>
        <begin position="24"/>
        <end position="219"/>
    </location>
</feature>
<dbReference type="EMBL" id="KB445597">
    <property type="protein sequence ID" value="EMD84930.1"/>
    <property type="molecule type" value="Genomic_DNA"/>
</dbReference>
<reference evidence="8" key="2">
    <citation type="journal article" date="2013" name="PLoS Genet.">
        <title>Comparative genome structure, secondary metabolite, and effector coding capacity across Cochliobolus pathogens.</title>
        <authorList>
            <person name="Condon B.J."/>
            <person name="Leng Y."/>
            <person name="Wu D."/>
            <person name="Bushley K.E."/>
            <person name="Ohm R.A."/>
            <person name="Otillar R."/>
            <person name="Martin J."/>
            <person name="Schackwitz W."/>
            <person name="Grimwood J."/>
            <person name="MohdZainudin N."/>
            <person name="Xue C."/>
            <person name="Wang R."/>
            <person name="Manning V.A."/>
            <person name="Dhillon B."/>
            <person name="Tu Z.J."/>
            <person name="Steffenson B.J."/>
            <person name="Salamov A."/>
            <person name="Sun H."/>
            <person name="Lowry S."/>
            <person name="LaButti K."/>
            <person name="Han J."/>
            <person name="Copeland A."/>
            <person name="Lindquist E."/>
            <person name="Barry K."/>
            <person name="Schmutz J."/>
            <person name="Baker S.E."/>
            <person name="Ciuffetti L.M."/>
            <person name="Grigoriev I.V."/>
            <person name="Zhong S."/>
            <person name="Turgeon B.G."/>
        </authorList>
    </citation>
    <scope>NUCLEOTIDE SEQUENCE [LARGE SCALE GENOMIC DNA]</scope>
    <source>
        <strain evidence="8">C5 / ATCC 48332 / race O</strain>
    </source>
</reference>
<dbReference type="InterPro" id="IPR045054">
    <property type="entry name" value="P4HA-like"/>
</dbReference>
<keyword evidence="5" id="KW-0408">Iron</keyword>
<dbReference type="PANTHER" id="PTHR10869:SF242">
    <property type="entry name" value="PROLYL 4-HYDROXYLASE ALPHA SUBUNIT DOMAIN-CONTAINING PROTEIN"/>
    <property type="match status" value="1"/>
</dbReference>
<proteinExistence type="predicted"/>
<evidence type="ECO:0000256" key="3">
    <source>
        <dbReference type="ARBA" id="ARBA00022964"/>
    </source>
</evidence>
<dbReference type="OMA" id="THFACER"/>
<accession>M2SHS1</accession>
<evidence type="ECO:0000256" key="2">
    <source>
        <dbReference type="ARBA" id="ARBA00022723"/>
    </source>
</evidence>
<dbReference type="eggNOG" id="KOG1591">
    <property type="taxonomic scope" value="Eukaryota"/>
</dbReference>
<dbReference type="InterPro" id="IPR006620">
    <property type="entry name" value="Pro_4_hyd_alph"/>
</dbReference>
<keyword evidence="2" id="KW-0479">Metal-binding</keyword>
<name>M2SHS1_COCH5</name>
<keyword evidence="3" id="KW-0223">Dioxygenase</keyword>
<dbReference type="SMART" id="SM00702">
    <property type="entry name" value="P4Hc"/>
    <property type="match status" value="1"/>
</dbReference>
<reference evidence="7 8" key="1">
    <citation type="journal article" date="2012" name="PLoS Pathog.">
        <title>Diverse lifestyles and strategies of plant pathogenesis encoded in the genomes of eighteen Dothideomycetes fungi.</title>
        <authorList>
            <person name="Ohm R.A."/>
            <person name="Feau N."/>
            <person name="Henrissat B."/>
            <person name="Schoch C.L."/>
            <person name="Horwitz B.A."/>
            <person name="Barry K.W."/>
            <person name="Condon B.J."/>
            <person name="Copeland A.C."/>
            <person name="Dhillon B."/>
            <person name="Glaser F."/>
            <person name="Hesse C.N."/>
            <person name="Kosti I."/>
            <person name="LaButti K."/>
            <person name="Lindquist E.A."/>
            <person name="Lucas S."/>
            <person name="Salamov A.A."/>
            <person name="Bradshaw R.E."/>
            <person name="Ciuffetti L."/>
            <person name="Hamelin R.C."/>
            <person name="Kema G.H.J."/>
            <person name="Lawrence C."/>
            <person name="Scott J.A."/>
            <person name="Spatafora J.W."/>
            <person name="Turgeon B.G."/>
            <person name="de Wit P.J.G.M."/>
            <person name="Zhong S."/>
            <person name="Goodwin S.B."/>
            <person name="Grigoriev I.V."/>
        </authorList>
    </citation>
    <scope>NUCLEOTIDE SEQUENCE [LARGE SCALE GENOMIC DNA]</scope>
    <source>
        <strain evidence="8">C5 / ATCC 48332 / race O</strain>
    </source>
</reference>
<dbReference type="Proteomes" id="UP000016936">
    <property type="component" value="Unassembled WGS sequence"/>
</dbReference>
<dbReference type="PANTHER" id="PTHR10869">
    <property type="entry name" value="PROLYL 4-HYDROXYLASE ALPHA SUBUNIT"/>
    <property type="match status" value="1"/>
</dbReference>
<dbReference type="GO" id="GO:0005506">
    <property type="term" value="F:iron ion binding"/>
    <property type="evidence" value="ECO:0007669"/>
    <property type="project" value="InterPro"/>
</dbReference>
<dbReference type="HOGENOM" id="CLU_058132_0_1_1"/>
<gene>
    <name evidence="7" type="ORF">COCHEDRAFT_1120608</name>
</gene>
<organism evidence="7 8">
    <name type="scientific">Cochliobolus heterostrophus (strain C5 / ATCC 48332 / race O)</name>
    <name type="common">Southern corn leaf blight fungus</name>
    <name type="synonym">Bipolaris maydis</name>
    <dbReference type="NCBI Taxonomy" id="701091"/>
    <lineage>
        <taxon>Eukaryota</taxon>
        <taxon>Fungi</taxon>
        <taxon>Dikarya</taxon>
        <taxon>Ascomycota</taxon>
        <taxon>Pezizomycotina</taxon>
        <taxon>Dothideomycetes</taxon>
        <taxon>Pleosporomycetidae</taxon>
        <taxon>Pleosporales</taxon>
        <taxon>Pleosporineae</taxon>
        <taxon>Pleosporaceae</taxon>
        <taxon>Bipolaris</taxon>
    </lineage>
</organism>
<evidence type="ECO:0000256" key="5">
    <source>
        <dbReference type="ARBA" id="ARBA00023004"/>
    </source>
</evidence>
<dbReference type="AlphaFoldDB" id="M2SHS1"/>
<dbReference type="Gene3D" id="2.60.120.620">
    <property type="entry name" value="q2cbj1_9rhob like domain"/>
    <property type="match status" value="1"/>
</dbReference>
<comment type="cofactor">
    <cofactor evidence="1">
        <name>L-ascorbate</name>
        <dbReference type="ChEBI" id="CHEBI:38290"/>
    </cofactor>
</comment>
<dbReference type="GO" id="GO:0004656">
    <property type="term" value="F:procollagen-proline 4-dioxygenase activity"/>
    <property type="evidence" value="ECO:0007669"/>
    <property type="project" value="TreeGrafter"/>
</dbReference>
<keyword evidence="8" id="KW-1185">Reference proteome</keyword>
<dbReference type="GO" id="GO:0031418">
    <property type="term" value="F:L-ascorbic acid binding"/>
    <property type="evidence" value="ECO:0007669"/>
    <property type="project" value="InterPro"/>
</dbReference>
<evidence type="ECO:0000259" key="6">
    <source>
        <dbReference type="SMART" id="SM00702"/>
    </source>
</evidence>
<evidence type="ECO:0000313" key="8">
    <source>
        <dbReference type="Proteomes" id="UP000016936"/>
    </source>
</evidence>
<sequence length="222" mass="25229">MWSRPTHFACERAVYTVRTISYYPLIQHIENFITPKEIEHLKQVAEARYTRSTIGVGVSDTRNSSTAYIPADDPIGICIQARAAEFQGYMNLKLMETLQLTKYTKDQLFLDHYDFKHNDEISPGTYNRETTFFGILEATCEECGTRFPRIQANWTHEDPRWCRIVDCDAADLVVKPTPGSATFWVNLLPDGTGNEDLLHGGLPPQAESGKKIGLNIWTLKLV</sequence>